<evidence type="ECO:0000313" key="6">
    <source>
        <dbReference type="Proteomes" id="UP000325203"/>
    </source>
</evidence>
<dbReference type="InterPro" id="IPR050922">
    <property type="entry name" value="LytR/CpsA/Psr_CW_biosynth"/>
</dbReference>
<keyword evidence="3" id="KW-1133">Transmembrane helix</keyword>
<evidence type="ECO:0000256" key="3">
    <source>
        <dbReference type="SAM" id="Phobius"/>
    </source>
</evidence>
<keyword evidence="3" id="KW-0472">Membrane</keyword>
<dbReference type="AlphaFoldDB" id="A0A5M9Q258"/>
<dbReference type="RefSeq" id="WP_058209751.1">
    <property type="nucleotide sequence ID" value="NZ_JBHSBR010000071.1"/>
</dbReference>
<dbReference type="PANTHER" id="PTHR33392:SF6">
    <property type="entry name" value="POLYISOPRENYL-TEICHOIC ACID--PEPTIDOGLYCAN TEICHOIC ACID TRANSFERASE TAGU"/>
    <property type="match status" value="1"/>
</dbReference>
<evidence type="ECO:0000313" key="5">
    <source>
        <dbReference type="EMBL" id="KAA8702199.1"/>
    </source>
</evidence>
<evidence type="ECO:0000259" key="4">
    <source>
        <dbReference type="Pfam" id="PF03816"/>
    </source>
</evidence>
<dbReference type="Gene3D" id="3.40.630.190">
    <property type="entry name" value="LCP protein"/>
    <property type="match status" value="1"/>
</dbReference>
<reference evidence="5 6" key="1">
    <citation type="submission" date="2019-09" db="EMBL/GenBank/DDBJ databases">
        <title>Draft genome sequence of various Type strains from the CCUG.</title>
        <authorList>
            <person name="Pineiro-Iglesias B."/>
            <person name="Tunovic T."/>
            <person name="Unosson C."/>
            <person name="Inganas E."/>
            <person name="Ohlen M."/>
            <person name="Cardew S."/>
            <person name="Jensie-Markopoulos S."/>
            <person name="Salva-Serra F."/>
            <person name="Jaen-Luchoro D."/>
            <person name="Karlsson R."/>
            <person name="Svensson-Stadler L."/>
            <person name="Chun J."/>
            <person name="Moore E."/>
        </authorList>
    </citation>
    <scope>NUCLEOTIDE SEQUENCE [LARGE SCALE GENOMIC DNA]</scope>
    <source>
        <strain evidence="5 6">CCUG 32210T</strain>
    </source>
</reference>
<dbReference type="NCBIfam" id="TIGR00350">
    <property type="entry name" value="lytR_cpsA_psr"/>
    <property type="match status" value="1"/>
</dbReference>
<dbReference type="Proteomes" id="UP000325203">
    <property type="component" value="Unassembled WGS sequence"/>
</dbReference>
<feature type="transmembrane region" description="Helical" evidence="3">
    <location>
        <begin position="15"/>
        <end position="36"/>
    </location>
</feature>
<gene>
    <name evidence="5" type="ORF">F4V48_07490</name>
</gene>
<evidence type="ECO:0000256" key="2">
    <source>
        <dbReference type="SAM" id="MobiDB-lite"/>
    </source>
</evidence>
<accession>A0A5M9Q258</accession>
<comment type="caution">
    <text evidence="5">The sequence shown here is derived from an EMBL/GenBank/DDBJ whole genome shotgun (WGS) entry which is preliminary data.</text>
</comment>
<proteinExistence type="inferred from homology"/>
<dbReference type="InterPro" id="IPR004474">
    <property type="entry name" value="LytR_CpsA_psr"/>
</dbReference>
<feature type="domain" description="Cell envelope-related transcriptional attenuator" evidence="4">
    <location>
        <begin position="84"/>
        <end position="235"/>
    </location>
</feature>
<name>A0A5M9Q258_LACLH</name>
<feature type="region of interest" description="Disordered" evidence="2">
    <location>
        <begin position="363"/>
        <end position="384"/>
    </location>
</feature>
<dbReference type="PANTHER" id="PTHR33392">
    <property type="entry name" value="POLYISOPRENYL-TEICHOIC ACID--PEPTIDOGLYCAN TEICHOIC ACID TRANSFERASE TAGU"/>
    <property type="match status" value="1"/>
</dbReference>
<organism evidence="5 6">
    <name type="scientific">Lactococcus lactis subsp. hordniae</name>
    <dbReference type="NCBI Taxonomy" id="203404"/>
    <lineage>
        <taxon>Bacteria</taxon>
        <taxon>Bacillati</taxon>
        <taxon>Bacillota</taxon>
        <taxon>Bacilli</taxon>
        <taxon>Lactobacillales</taxon>
        <taxon>Streptococcaceae</taxon>
        <taxon>Lactococcus</taxon>
    </lineage>
</organism>
<comment type="similarity">
    <text evidence="1">Belongs to the LytR/CpsA/Psr (LCP) family.</text>
</comment>
<dbReference type="EMBL" id="VXKC01000015">
    <property type="protein sequence ID" value="KAA8702199.1"/>
    <property type="molecule type" value="Genomic_DNA"/>
</dbReference>
<evidence type="ECO:0000256" key="1">
    <source>
        <dbReference type="ARBA" id="ARBA00006068"/>
    </source>
</evidence>
<dbReference type="Pfam" id="PF03816">
    <property type="entry name" value="LytR_cpsA_psr"/>
    <property type="match status" value="1"/>
</dbReference>
<sequence>MIPHRRKRNNKIKKIVGFFISLVIIIGVGVSGYIAMANHRLNNILDKGYHKVDNNYKSEKHKDTESFLIMGLDNTQERNLGTTRTDAMMIITINKKTKTTTFCSIPRDSFVQIDSKSYKGMQRIEAAYTYGGPSASVNTVEKTFNIPIDHYCVFNFNSFIKLIDAIGGIDIDVDVEKSFMGTDESGNESIKFNSGKQHLDGAKALSYARERHVDTDIMRGFRQQKVISAVEEKLKSMTSFTNLYSIIDSLDDNIQTDITPKDIKELISNALTFSNYSKQQLTFDWRTFSNQGRSMVELYKDSIKFVSHKLRVSLELDRKNETDNNGYSFHTNGDYLYQSDYTVQNPEAEAQEDTSTNGNTYIGTSGNTTTGPLPNIKTSNGFIK</sequence>
<protein>
    <submittedName>
        <fullName evidence="5">LytR family transcriptional regulator</fullName>
    </submittedName>
</protein>
<keyword evidence="3" id="KW-0812">Transmembrane</keyword>